<dbReference type="GO" id="GO:0005524">
    <property type="term" value="F:ATP binding"/>
    <property type="evidence" value="ECO:0007669"/>
    <property type="project" value="UniProtKB-KW"/>
</dbReference>
<keyword evidence="4" id="KW-0067">ATP-binding</keyword>
<evidence type="ECO:0000256" key="3">
    <source>
        <dbReference type="ARBA" id="ARBA00022777"/>
    </source>
</evidence>
<proteinExistence type="predicted"/>
<evidence type="ECO:0000313" key="7">
    <source>
        <dbReference type="EMBL" id="GAW91670.1"/>
    </source>
</evidence>
<dbReference type="InterPro" id="IPR022215">
    <property type="entry name" value="SteA-like_C"/>
</dbReference>
<evidence type="ECO:0000256" key="2">
    <source>
        <dbReference type="ARBA" id="ARBA00022741"/>
    </source>
</evidence>
<dbReference type="GO" id="GO:0004788">
    <property type="term" value="F:thiamine diphosphokinase activity"/>
    <property type="evidence" value="ECO:0007669"/>
    <property type="project" value="InterPro"/>
</dbReference>
<dbReference type="Pfam" id="PF12555">
    <property type="entry name" value="SteA-like_C"/>
    <property type="match status" value="1"/>
</dbReference>
<dbReference type="OrthoDB" id="9804377at2"/>
<sequence length="375" mass="41874">MYLKGRARVDRKTKNLIKRLQPGDIAIIDHEDLDELAAESLIAARVRAVINASPSISGKYPNLGPLNLVQAGIPLLDQVGSQVLEKLQEGDEVEIRGNCLYGPNGFLAEGIWLDEQKIRDRLEDTKENFQREIEQFVQNTLEYAWKELDIITGRLPVPPLKVSFARRHSLIVVRGQNYREDLQAIKIYIEEMRPVLIGVDGGADALLEFGYRPDIIIGDMDSVSDRALKCGAELVVHAYPDGRAPGRKRLEQLGLPFVLLPFPGTSEDVAMLLAYEMGTELIVAVGSHSNIIDFLEKGRKGMASTFLARLKVGSILVDAKGVSKLYRQTLKFRYVIEIVIAALIPFTVVLMVSPATYQLLRLLLLKLRFLFALAK</sequence>
<evidence type="ECO:0000256" key="1">
    <source>
        <dbReference type="ARBA" id="ARBA00022679"/>
    </source>
</evidence>
<protein>
    <submittedName>
        <fullName evidence="7">Thiamin pyrophosphokinase catalytic region</fullName>
    </submittedName>
</protein>
<dbReference type="GO" id="GO:0009229">
    <property type="term" value="P:thiamine diphosphate biosynthetic process"/>
    <property type="evidence" value="ECO:0007669"/>
    <property type="project" value="InterPro"/>
</dbReference>
<feature type="domain" description="SteA-like C-terminal" evidence="6">
    <location>
        <begin position="320"/>
        <end position="369"/>
    </location>
</feature>
<dbReference type="InterPro" id="IPR036759">
    <property type="entry name" value="TPK_catalytic_sf"/>
</dbReference>
<reference evidence="8" key="1">
    <citation type="journal article" date="2017" name="Appl. Environ. Microbiol.">
        <title>Genomic analysis of Calderihabitans maritimus KKC1, a thermophilic hydrogenogenic carboxydotrophic bacterium isolated from marine sediment.</title>
        <authorList>
            <person name="Omae K."/>
            <person name="Yoneda Y."/>
            <person name="Fukuyama Y."/>
            <person name="Yoshida T."/>
            <person name="Sako Y."/>
        </authorList>
    </citation>
    <scope>NUCLEOTIDE SEQUENCE [LARGE SCALE GENOMIC DNA]</scope>
    <source>
        <strain evidence="8">KKC1</strain>
    </source>
</reference>
<evidence type="ECO:0000256" key="4">
    <source>
        <dbReference type="ARBA" id="ARBA00022840"/>
    </source>
</evidence>
<dbReference type="Proteomes" id="UP000197032">
    <property type="component" value="Unassembled WGS sequence"/>
</dbReference>
<gene>
    <name evidence="7" type="ORF">KKC1_08310</name>
</gene>
<dbReference type="Gene3D" id="3.40.50.10240">
    <property type="entry name" value="Thiamin pyrophosphokinase, catalytic domain"/>
    <property type="match status" value="1"/>
</dbReference>
<evidence type="ECO:0000313" key="8">
    <source>
        <dbReference type="Proteomes" id="UP000197032"/>
    </source>
</evidence>
<dbReference type="RefSeq" id="WP_088553175.1">
    <property type="nucleotide sequence ID" value="NZ_BDGJ01000024.1"/>
</dbReference>
<keyword evidence="3 7" id="KW-0418">Kinase</keyword>
<accession>A0A1Z5HQW7</accession>
<comment type="caution">
    <text evidence="7">The sequence shown here is derived from an EMBL/GenBank/DDBJ whole genome shotgun (WGS) entry which is preliminary data.</text>
</comment>
<keyword evidence="5" id="KW-0472">Membrane</keyword>
<dbReference type="NCBIfam" id="NF040608">
    <property type="entry name" value="division_SteA"/>
    <property type="match status" value="1"/>
</dbReference>
<name>A0A1Z5HQW7_9FIRM</name>
<dbReference type="GO" id="GO:0016301">
    <property type="term" value="F:kinase activity"/>
    <property type="evidence" value="ECO:0007669"/>
    <property type="project" value="UniProtKB-KW"/>
</dbReference>
<dbReference type="SUPFAM" id="SSF63999">
    <property type="entry name" value="Thiamin pyrophosphokinase, catalytic domain"/>
    <property type="match status" value="1"/>
</dbReference>
<evidence type="ECO:0000256" key="5">
    <source>
        <dbReference type="SAM" id="Phobius"/>
    </source>
</evidence>
<evidence type="ECO:0000259" key="6">
    <source>
        <dbReference type="Pfam" id="PF12555"/>
    </source>
</evidence>
<keyword evidence="5" id="KW-0812">Transmembrane</keyword>
<keyword evidence="8" id="KW-1185">Reference proteome</keyword>
<organism evidence="7 8">
    <name type="scientific">Calderihabitans maritimus</name>
    <dbReference type="NCBI Taxonomy" id="1246530"/>
    <lineage>
        <taxon>Bacteria</taxon>
        <taxon>Bacillati</taxon>
        <taxon>Bacillota</taxon>
        <taxon>Clostridia</taxon>
        <taxon>Neomoorellales</taxon>
        <taxon>Calderihabitantaceae</taxon>
        <taxon>Calderihabitans</taxon>
    </lineage>
</organism>
<dbReference type="AlphaFoldDB" id="A0A1Z5HQW7"/>
<keyword evidence="2" id="KW-0547">Nucleotide-binding</keyword>
<dbReference type="EMBL" id="BDGJ01000024">
    <property type="protein sequence ID" value="GAW91670.1"/>
    <property type="molecule type" value="Genomic_DNA"/>
</dbReference>
<feature type="transmembrane region" description="Helical" evidence="5">
    <location>
        <begin position="334"/>
        <end position="352"/>
    </location>
</feature>
<dbReference type="InterPro" id="IPR047795">
    <property type="entry name" value="Put_SteA-like"/>
</dbReference>
<keyword evidence="5" id="KW-1133">Transmembrane helix</keyword>
<keyword evidence="1" id="KW-0808">Transferase</keyword>